<gene>
    <name evidence="1" type="ORF">KC01_LOCUS21632</name>
</gene>
<evidence type="ECO:0000313" key="2">
    <source>
        <dbReference type="Proteomes" id="UP001497482"/>
    </source>
</evidence>
<name>A0AAV2KWI5_KNICA</name>
<sequence length="123" mass="13793">MIGATLYGLLRTCRLGSSVFIGAAVPFTPFATRSQCGRVCSLRYEQDWSVHRLGRERLELQVALYKCYGKEATQHSLSRTLGALYRRCQNTVGVLWLECAFARVCVREIRVQDPTTDSCAAGR</sequence>
<dbReference type="EMBL" id="OZ035824">
    <property type="protein sequence ID" value="CAL1592380.1"/>
    <property type="molecule type" value="Genomic_DNA"/>
</dbReference>
<protein>
    <recommendedName>
        <fullName evidence="3">Secreted protein</fullName>
    </recommendedName>
</protein>
<dbReference type="Proteomes" id="UP001497482">
    <property type="component" value="Chromosome 2"/>
</dbReference>
<evidence type="ECO:0000313" key="1">
    <source>
        <dbReference type="EMBL" id="CAL1592380.1"/>
    </source>
</evidence>
<evidence type="ECO:0008006" key="3">
    <source>
        <dbReference type="Google" id="ProtNLM"/>
    </source>
</evidence>
<organism evidence="1 2">
    <name type="scientific">Knipowitschia caucasica</name>
    <name type="common">Caucasian dwarf goby</name>
    <name type="synonym">Pomatoschistus caucasicus</name>
    <dbReference type="NCBI Taxonomy" id="637954"/>
    <lineage>
        <taxon>Eukaryota</taxon>
        <taxon>Metazoa</taxon>
        <taxon>Chordata</taxon>
        <taxon>Craniata</taxon>
        <taxon>Vertebrata</taxon>
        <taxon>Euteleostomi</taxon>
        <taxon>Actinopterygii</taxon>
        <taxon>Neopterygii</taxon>
        <taxon>Teleostei</taxon>
        <taxon>Neoteleostei</taxon>
        <taxon>Acanthomorphata</taxon>
        <taxon>Gobiaria</taxon>
        <taxon>Gobiiformes</taxon>
        <taxon>Gobioidei</taxon>
        <taxon>Gobiidae</taxon>
        <taxon>Gobiinae</taxon>
        <taxon>Knipowitschia</taxon>
    </lineage>
</organism>
<proteinExistence type="predicted"/>
<keyword evidence="2" id="KW-1185">Reference proteome</keyword>
<reference evidence="1 2" key="1">
    <citation type="submission" date="2024-04" db="EMBL/GenBank/DDBJ databases">
        <authorList>
            <person name="Waldvogel A.-M."/>
            <person name="Schoenle A."/>
        </authorList>
    </citation>
    <scope>NUCLEOTIDE SEQUENCE [LARGE SCALE GENOMIC DNA]</scope>
</reference>
<dbReference type="AlphaFoldDB" id="A0AAV2KWI5"/>
<accession>A0AAV2KWI5</accession>